<reference evidence="1 2" key="1">
    <citation type="submission" date="2019-03" db="EMBL/GenBank/DDBJ databases">
        <title>First draft genome of Liparis tanakae, snailfish: a comprehensive survey of snailfish specific genes.</title>
        <authorList>
            <person name="Kim W."/>
            <person name="Song I."/>
            <person name="Jeong J.-H."/>
            <person name="Kim D."/>
            <person name="Kim S."/>
            <person name="Ryu S."/>
            <person name="Song J.Y."/>
            <person name="Lee S.K."/>
        </authorList>
    </citation>
    <scope>NUCLEOTIDE SEQUENCE [LARGE SCALE GENOMIC DNA]</scope>
    <source>
        <tissue evidence="1">Muscle</tissue>
    </source>
</reference>
<dbReference type="EMBL" id="SRLO01000269">
    <property type="protein sequence ID" value="TNN63595.1"/>
    <property type="molecule type" value="Genomic_DNA"/>
</dbReference>
<protein>
    <submittedName>
        <fullName evidence="1">Uncharacterized protein</fullName>
    </submittedName>
</protein>
<name>A0A4Z2HE88_9TELE</name>
<organism evidence="1 2">
    <name type="scientific">Liparis tanakae</name>
    <name type="common">Tanaka's snailfish</name>
    <dbReference type="NCBI Taxonomy" id="230148"/>
    <lineage>
        <taxon>Eukaryota</taxon>
        <taxon>Metazoa</taxon>
        <taxon>Chordata</taxon>
        <taxon>Craniata</taxon>
        <taxon>Vertebrata</taxon>
        <taxon>Euteleostomi</taxon>
        <taxon>Actinopterygii</taxon>
        <taxon>Neopterygii</taxon>
        <taxon>Teleostei</taxon>
        <taxon>Neoteleostei</taxon>
        <taxon>Acanthomorphata</taxon>
        <taxon>Eupercaria</taxon>
        <taxon>Perciformes</taxon>
        <taxon>Cottioidei</taxon>
        <taxon>Cottales</taxon>
        <taxon>Liparidae</taxon>
        <taxon>Liparis</taxon>
    </lineage>
</organism>
<dbReference type="AlphaFoldDB" id="A0A4Z2HE88"/>
<evidence type="ECO:0000313" key="1">
    <source>
        <dbReference type="EMBL" id="TNN63595.1"/>
    </source>
</evidence>
<keyword evidence="2" id="KW-1185">Reference proteome</keyword>
<accession>A0A4Z2HE88</accession>
<sequence>MRGSAGQKHAARAVLSRGGLAGEGVSVTASCGAPGDTRLHKKGSDLLFFFGAIQQLTSTVLRYCPLLAFTTQQCIVALHKADLCPPGRRSADPGLITAHHCSYSHDPTETP</sequence>
<comment type="caution">
    <text evidence="1">The sequence shown here is derived from an EMBL/GenBank/DDBJ whole genome shotgun (WGS) entry which is preliminary data.</text>
</comment>
<evidence type="ECO:0000313" key="2">
    <source>
        <dbReference type="Proteomes" id="UP000314294"/>
    </source>
</evidence>
<gene>
    <name evidence="1" type="ORF">EYF80_026131</name>
</gene>
<dbReference type="Proteomes" id="UP000314294">
    <property type="component" value="Unassembled WGS sequence"/>
</dbReference>
<proteinExistence type="predicted"/>